<dbReference type="EMBL" id="QKWP01000178">
    <property type="protein sequence ID" value="RIB25332.1"/>
    <property type="molecule type" value="Genomic_DNA"/>
</dbReference>
<organism evidence="1 2">
    <name type="scientific">Gigaspora rosea</name>
    <dbReference type="NCBI Taxonomy" id="44941"/>
    <lineage>
        <taxon>Eukaryota</taxon>
        <taxon>Fungi</taxon>
        <taxon>Fungi incertae sedis</taxon>
        <taxon>Mucoromycota</taxon>
        <taxon>Glomeromycotina</taxon>
        <taxon>Glomeromycetes</taxon>
        <taxon>Diversisporales</taxon>
        <taxon>Gigasporaceae</taxon>
        <taxon>Gigaspora</taxon>
    </lineage>
</organism>
<dbReference type="Proteomes" id="UP000266673">
    <property type="component" value="Unassembled WGS sequence"/>
</dbReference>
<reference evidence="1 2" key="1">
    <citation type="submission" date="2018-06" db="EMBL/GenBank/DDBJ databases">
        <title>Comparative genomics reveals the genomic features of Rhizophagus irregularis, R. cerebriforme, R. diaphanum and Gigaspora rosea, and their symbiotic lifestyle signature.</title>
        <authorList>
            <person name="Morin E."/>
            <person name="San Clemente H."/>
            <person name="Chen E.C.H."/>
            <person name="De La Providencia I."/>
            <person name="Hainaut M."/>
            <person name="Kuo A."/>
            <person name="Kohler A."/>
            <person name="Murat C."/>
            <person name="Tang N."/>
            <person name="Roy S."/>
            <person name="Loubradou J."/>
            <person name="Henrissat B."/>
            <person name="Grigoriev I.V."/>
            <person name="Corradi N."/>
            <person name="Roux C."/>
            <person name="Martin F.M."/>
        </authorList>
    </citation>
    <scope>NUCLEOTIDE SEQUENCE [LARGE SCALE GENOMIC DNA]</scope>
    <source>
        <strain evidence="1 2">DAOM 194757</strain>
    </source>
</reference>
<dbReference type="PANTHER" id="PTHR35385">
    <property type="entry name" value="PROTEIN B, PUTATIVE-RELATED-RELATED"/>
    <property type="match status" value="1"/>
</dbReference>
<dbReference type="OrthoDB" id="6784354at2759"/>
<evidence type="ECO:0008006" key="3">
    <source>
        <dbReference type="Google" id="ProtNLM"/>
    </source>
</evidence>
<sequence>MASNSNKDSISHISLSDSIEHQHITDINLVTLERALPLNYNYVIDSFKAIHALKFLGAFSEPFEAKFRVNIYTADKIKAWLEEFSDLHKTTMRETRGRAIKGYDNDEEVLADRAICPQKHDIYYLHKKFLDQYIGARNGKEMFSRLAKEVEEFKTNKRGCAWMQPYIAPTSIEPGQPLVLGVITNLMKHCHSLQQACELIYMDTTASLDALNIPLTLLSTSTPIGSLPLAAILTSDETAFTFTEALKILKRIMPLEAFNGRGPIIGPEAIMTDDSIWRWLWDRKHGINMNDHVVLIGHMKRIVFARTEAKLEEEYTKFTTNQGRRKEWAIAFRQQLPVRNNHTNNFAEAGIRIMKDVIFDRIQAFNIVQIFHFIVNTMDLYYTLKLLSVAHNRLDNFIAFHFRLSDWKIGTKNDIKVISYDTMTFEH</sequence>
<accession>A0A397VU95</accession>
<name>A0A397VU95_9GLOM</name>
<evidence type="ECO:0000313" key="1">
    <source>
        <dbReference type="EMBL" id="RIB25332.1"/>
    </source>
</evidence>
<keyword evidence="2" id="KW-1185">Reference proteome</keyword>
<proteinExistence type="predicted"/>
<evidence type="ECO:0000313" key="2">
    <source>
        <dbReference type="Proteomes" id="UP000266673"/>
    </source>
</evidence>
<gene>
    <name evidence="1" type="ORF">C2G38_2166136</name>
</gene>
<protein>
    <recommendedName>
        <fullName evidence="3">MULE transposase domain-containing protein</fullName>
    </recommendedName>
</protein>
<dbReference type="AlphaFoldDB" id="A0A397VU95"/>
<dbReference type="PANTHER" id="PTHR35385:SF2">
    <property type="entry name" value="PROTEIN B, PUTATIVE-RELATED"/>
    <property type="match status" value="1"/>
</dbReference>
<comment type="caution">
    <text evidence="1">The sequence shown here is derived from an EMBL/GenBank/DDBJ whole genome shotgun (WGS) entry which is preliminary data.</text>
</comment>